<reference evidence="5 6" key="1">
    <citation type="submission" date="2018-10" db="EMBL/GenBank/DDBJ databases">
        <title>Genomic Encyclopedia of Archaeal and Bacterial Type Strains, Phase II (KMG-II): from individual species to whole genera.</title>
        <authorList>
            <person name="Goeker M."/>
        </authorList>
    </citation>
    <scope>NUCLEOTIDE SEQUENCE [LARGE SCALE GENOMIC DNA]</scope>
    <source>
        <strain evidence="5 6">DSM 235</strain>
    </source>
</reference>
<dbReference type="InterPro" id="IPR058881">
    <property type="entry name" value="PglZ_2nd"/>
</dbReference>
<dbReference type="OrthoDB" id="6725302at2"/>
<dbReference type="Pfam" id="PF25863">
    <property type="entry name" value="PglZ_C"/>
    <property type="match status" value="1"/>
</dbReference>
<evidence type="ECO:0000256" key="1">
    <source>
        <dbReference type="SAM" id="MobiDB-lite"/>
    </source>
</evidence>
<dbReference type="RefSeq" id="WP_120798741.1">
    <property type="nucleotide sequence ID" value="NZ_RBXL01000001.1"/>
</dbReference>
<dbReference type="Pfam" id="PF25861">
    <property type="entry name" value="PglZ_2nd"/>
    <property type="match status" value="1"/>
</dbReference>
<dbReference type="InterPro" id="IPR058880">
    <property type="entry name" value="PglZ_N"/>
</dbReference>
<comment type="caution">
    <text evidence="5">The sequence shown here is derived from an EMBL/GenBank/DDBJ whole genome shotgun (WGS) entry which is preliminary data.</text>
</comment>
<gene>
    <name evidence="5" type="ORF">BDD21_4189</name>
</gene>
<keyword evidence="6" id="KW-1185">Reference proteome</keyword>
<feature type="region of interest" description="Disordered" evidence="1">
    <location>
        <begin position="765"/>
        <end position="794"/>
    </location>
</feature>
<dbReference type="AlphaFoldDB" id="A0A495VFR1"/>
<dbReference type="InterPro" id="IPR047992">
    <property type="entry name" value="BREX_PglZ"/>
</dbReference>
<evidence type="ECO:0000259" key="3">
    <source>
        <dbReference type="Pfam" id="PF25862"/>
    </source>
</evidence>
<dbReference type="Pfam" id="PF08665">
    <property type="entry name" value="PglZ"/>
    <property type="match status" value="1"/>
</dbReference>
<evidence type="ECO:0000313" key="6">
    <source>
        <dbReference type="Proteomes" id="UP000274556"/>
    </source>
</evidence>
<protein>
    <submittedName>
        <fullName evidence="5">PglZ domain-containing protein</fullName>
    </submittedName>
</protein>
<dbReference type="Proteomes" id="UP000274556">
    <property type="component" value="Unassembled WGS sequence"/>
</dbReference>
<evidence type="ECO:0000259" key="2">
    <source>
        <dbReference type="Pfam" id="PF25861"/>
    </source>
</evidence>
<dbReference type="EMBL" id="RBXL01000001">
    <property type="protein sequence ID" value="RKT46658.1"/>
    <property type="molecule type" value="Genomic_DNA"/>
</dbReference>
<evidence type="ECO:0000313" key="5">
    <source>
        <dbReference type="EMBL" id="RKT46658.1"/>
    </source>
</evidence>
<organism evidence="5 6">
    <name type="scientific">Thiocapsa rosea</name>
    <dbReference type="NCBI Taxonomy" id="69360"/>
    <lineage>
        <taxon>Bacteria</taxon>
        <taxon>Pseudomonadati</taxon>
        <taxon>Pseudomonadota</taxon>
        <taxon>Gammaproteobacteria</taxon>
        <taxon>Chromatiales</taxon>
        <taxon>Chromatiaceae</taxon>
        <taxon>Thiocapsa</taxon>
    </lineage>
</organism>
<evidence type="ECO:0000259" key="4">
    <source>
        <dbReference type="Pfam" id="PF25863"/>
    </source>
</evidence>
<feature type="domain" description="Alkaline phosphatase-like protein PglZ second" evidence="2">
    <location>
        <begin position="177"/>
        <end position="323"/>
    </location>
</feature>
<accession>A0A495VFR1</accession>
<dbReference type="Pfam" id="PF25862">
    <property type="entry name" value="PglZ_1st"/>
    <property type="match status" value="1"/>
</dbReference>
<dbReference type="InterPro" id="IPR058882">
    <property type="entry name" value="PglZ_C"/>
</dbReference>
<feature type="domain" description="Alkaline phosphatase-like protein PglZ C-terminal" evidence="4">
    <location>
        <begin position="822"/>
        <end position="922"/>
    </location>
</feature>
<proteinExistence type="predicted"/>
<feature type="domain" description="Alkaline phosphatase-like protein PglZ N-terminal" evidence="3">
    <location>
        <begin position="17"/>
        <end position="101"/>
    </location>
</feature>
<feature type="compositionally biased region" description="Low complexity" evidence="1">
    <location>
        <begin position="775"/>
        <end position="790"/>
    </location>
</feature>
<name>A0A495VFR1_9GAMM</name>
<dbReference type="NCBIfam" id="NF033446">
    <property type="entry name" value="BREX_PglZ_2"/>
    <property type="match status" value="1"/>
</dbReference>
<sequence>MAEDPVSDHAVLPSAVLTQVQAILSKDAGADRIALVWPEPIEPRELRRQLSDTTLRVVYCPSELAIRELLVTHAPGAERLVMLSPFDETRLSKDVLARLWGCEPKRISPWRTLEQLLRVRRIDPRLTGKPYRWIAEALVDAYDRYRGRIQFGEVLDVDQAWRALALARLDFAGEALDLDALLDWSRGSQVDAAVSALPEPMVAHLGDWLALRLGASTELVLSLWREGHAGDMVAIGLVCSVLYRDGLSPDQALFQARGRLRERVVGGARIEDTTLQDYGRATVGYLERFLAERPYRALDAPLTQAQQLLASLDMRPLAVASDLLPDGFGLRLDRFAQTLDAALAGKPIEPVLVALADLRRHQLAKVRTEQLGTAELTVRACRWLRKEEVERGSLAEEVGDYVGSGGYLDWARSRLWSGDAHEALNRVYRQLIGQVSARRERLNERFSHHLPAIARGDQVNGSVLPVERALDVLIAPLAKQQPVLVLVLDGMSHAVYRELAGDLLHDGWVELQPADSTGPCCLLAALPTITRISRYALLSGTLGEGTGADEKKAFAAHPGLKTLSSTKFPPRLFHKGDLLQPGSGALAEGVREVIAGQAHKVVGAVINAVDDQLSSGAQVSVRWSVASIGVLRRILEAARESRRLVILTSDHGHVLDHDMTLVQTAAEAERFKPLSEPVGVGEVRVSGERVVLPGNQVILPWSERIRYTAKKMGYHGGGSLQEVLIPFGVYRNAGETGPIEGWREVARQEPDWWVIEPVAEPVAEPMTTSAGDAVPTSSAGPSKPSKPSKSSKQDAHTLDLFAELPTPSPESEPAPDPVRAGEGDWIAALMVSPVYAQMKARSARVMVSEAQLRQLLDLLSRAGGQQMAAAVAQGLGLPEIRLYGLLAGVQKLLNVDGYPVLAIDRVSKTIRLDLASLKTQFEL</sequence>